<feature type="binding site" evidence="5">
    <location>
        <position position="5"/>
    </location>
    <ligand>
        <name>Mg(2+)</name>
        <dbReference type="ChEBI" id="CHEBI:18420"/>
    </ligand>
</feature>
<comment type="cofactor">
    <cofactor evidence="5">
        <name>Mg(2+)</name>
        <dbReference type="ChEBI" id="CHEBI:18420"/>
    </cofactor>
</comment>
<keyword evidence="2 5" id="KW-0540">Nuclease</keyword>
<keyword evidence="5" id="KW-0460">Magnesium</keyword>
<keyword evidence="5" id="KW-0800">Toxin</keyword>
<proteinExistence type="inferred from homology"/>
<dbReference type="NCBIfam" id="TIGR00028">
    <property type="entry name" value="Mtu_PIN_fam"/>
    <property type="match status" value="1"/>
</dbReference>
<name>A0A1H2V3M6_9PROT</name>
<dbReference type="GO" id="GO:0090729">
    <property type="term" value="F:toxin activity"/>
    <property type="evidence" value="ECO:0007669"/>
    <property type="project" value="UniProtKB-KW"/>
</dbReference>
<gene>
    <name evidence="5" type="primary">vapC</name>
    <name evidence="7" type="ORF">SAMN05421882_101941</name>
</gene>
<organism evidence="7 8">
    <name type="scientific">Nitrosomonas communis</name>
    <dbReference type="NCBI Taxonomy" id="44574"/>
    <lineage>
        <taxon>Bacteria</taxon>
        <taxon>Pseudomonadati</taxon>
        <taxon>Pseudomonadota</taxon>
        <taxon>Betaproteobacteria</taxon>
        <taxon>Nitrosomonadales</taxon>
        <taxon>Nitrosomonadaceae</taxon>
        <taxon>Nitrosomonas</taxon>
    </lineage>
</organism>
<evidence type="ECO:0000256" key="2">
    <source>
        <dbReference type="ARBA" id="ARBA00022722"/>
    </source>
</evidence>
<dbReference type="InterPro" id="IPR002716">
    <property type="entry name" value="PIN_dom"/>
</dbReference>
<feature type="binding site" evidence="5">
    <location>
        <position position="108"/>
    </location>
    <ligand>
        <name>Mg(2+)</name>
        <dbReference type="ChEBI" id="CHEBI:18420"/>
    </ligand>
</feature>
<evidence type="ECO:0000256" key="5">
    <source>
        <dbReference type="HAMAP-Rule" id="MF_00265"/>
    </source>
</evidence>
<comment type="similarity">
    <text evidence="5">Belongs to the PINc/VapC protein family.</text>
</comment>
<feature type="domain" description="PIN" evidence="6">
    <location>
        <begin position="4"/>
        <end position="133"/>
    </location>
</feature>
<comment type="function">
    <text evidence="5">Toxic component of a toxin-antitoxin (TA) system. An RNase.</text>
</comment>
<reference evidence="7 8" key="1">
    <citation type="submission" date="2016-10" db="EMBL/GenBank/DDBJ databases">
        <authorList>
            <person name="de Groot N.N."/>
        </authorList>
    </citation>
    <scope>NUCLEOTIDE SEQUENCE [LARGE SCALE GENOMIC DNA]</scope>
    <source>
        <strain evidence="7 8">Nm110</strain>
    </source>
</reference>
<dbReference type="EMBL" id="FNNH01000019">
    <property type="protein sequence ID" value="SDW62952.1"/>
    <property type="molecule type" value="Genomic_DNA"/>
</dbReference>
<keyword evidence="1 5" id="KW-1277">Toxin-antitoxin system</keyword>
<evidence type="ECO:0000313" key="7">
    <source>
        <dbReference type="EMBL" id="SDW62952.1"/>
    </source>
</evidence>
<dbReference type="Proteomes" id="UP000183454">
    <property type="component" value="Unassembled WGS sequence"/>
</dbReference>
<dbReference type="CDD" id="cd18678">
    <property type="entry name" value="PIN_MtVapC25_VapC33-like"/>
    <property type="match status" value="1"/>
</dbReference>
<dbReference type="InterPro" id="IPR006226">
    <property type="entry name" value="Mtu_PIN"/>
</dbReference>
<dbReference type="Pfam" id="PF01850">
    <property type="entry name" value="PIN"/>
    <property type="match status" value="1"/>
</dbReference>
<evidence type="ECO:0000256" key="3">
    <source>
        <dbReference type="ARBA" id="ARBA00022723"/>
    </source>
</evidence>
<evidence type="ECO:0000256" key="4">
    <source>
        <dbReference type="ARBA" id="ARBA00022801"/>
    </source>
</evidence>
<keyword evidence="4 5" id="KW-0378">Hydrolase</keyword>
<dbReference type="GO" id="GO:0045926">
    <property type="term" value="P:negative regulation of growth"/>
    <property type="evidence" value="ECO:0007669"/>
    <property type="project" value="UniProtKB-ARBA"/>
</dbReference>
<evidence type="ECO:0000313" key="8">
    <source>
        <dbReference type="Proteomes" id="UP000183454"/>
    </source>
</evidence>
<evidence type="ECO:0000259" key="6">
    <source>
        <dbReference type="Pfam" id="PF01850"/>
    </source>
</evidence>
<evidence type="ECO:0000256" key="1">
    <source>
        <dbReference type="ARBA" id="ARBA00022649"/>
    </source>
</evidence>
<dbReference type="AlphaFoldDB" id="A0A1H2V3M6"/>
<dbReference type="EC" id="3.1.-.-" evidence="5"/>
<protein>
    <recommendedName>
        <fullName evidence="5">Ribonuclease VapC</fullName>
        <shortName evidence="5">RNase VapC</shortName>
        <ecNumber evidence="5">3.1.-.-</ecNumber>
    </recommendedName>
    <alternativeName>
        <fullName evidence="5">Toxin VapC</fullName>
    </alternativeName>
</protein>
<dbReference type="GO" id="GO:0016788">
    <property type="term" value="F:hydrolase activity, acting on ester bonds"/>
    <property type="evidence" value="ECO:0007669"/>
    <property type="project" value="InterPro"/>
</dbReference>
<sequence>MFLMDMNVLIYAHREDTLQHSEYREWLESVINSTVSYGYSELVLSGFLRVATHPRIFEVPSTLSSAVRFTSQVRDSQNAVCLAPGPMHWKIFLGCMEQIDAKGNDIVDAYHAALAMEWNCVWVTTDKGFKRFKGLKVRHPLTLLNA</sequence>
<dbReference type="HAMAP" id="MF_00265">
    <property type="entry name" value="VapC_Nob1"/>
    <property type="match status" value="1"/>
</dbReference>
<dbReference type="GO" id="GO:0004540">
    <property type="term" value="F:RNA nuclease activity"/>
    <property type="evidence" value="ECO:0007669"/>
    <property type="project" value="InterPro"/>
</dbReference>
<dbReference type="Gene3D" id="3.40.50.1010">
    <property type="entry name" value="5'-nuclease"/>
    <property type="match status" value="1"/>
</dbReference>
<accession>A0A1H2V3M6</accession>
<dbReference type="InterPro" id="IPR029060">
    <property type="entry name" value="PIN-like_dom_sf"/>
</dbReference>
<keyword evidence="3 5" id="KW-0479">Metal-binding</keyword>
<dbReference type="GO" id="GO:0000287">
    <property type="term" value="F:magnesium ion binding"/>
    <property type="evidence" value="ECO:0007669"/>
    <property type="project" value="UniProtKB-UniRule"/>
</dbReference>
<dbReference type="InterPro" id="IPR022907">
    <property type="entry name" value="VapC_family"/>
</dbReference>
<dbReference type="SUPFAM" id="SSF88723">
    <property type="entry name" value="PIN domain-like"/>
    <property type="match status" value="1"/>
</dbReference>